<dbReference type="AlphaFoldDB" id="A0A6P6Y3Z5"/>
<organism evidence="1 2">
    <name type="scientific">Dermatophagoides pteronyssinus</name>
    <name type="common">European house dust mite</name>
    <dbReference type="NCBI Taxonomy" id="6956"/>
    <lineage>
        <taxon>Eukaryota</taxon>
        <taxon>Metazoa</taxon>
        <taxon>Ecdysozoa</taxon>
        <taxon>Arthropoda</taxon>
        <taxon>Chelicerata</taxon>
        <taxon>Arachnida</taxon>
        <taxon>Acari</taxon>
        <taxon>Acariformes</taxon>
        <taxon>Sarcoptiformes</taxon>
        <taxon>Astigmata</taxon>
        <taxon>Psoroptidia</taxon>
        <taxon>Analgoidea</taxon>
        <taxon>Pyroglyphidae</taxon>
        <taxon>Dermatophagoidinae</taxon>
        <taxon>Dermatophagoides</taxon>
    </lineage>
</organism>
<name>A0A6P6Y3Z5_DERPT</name>
<reference evidence="2" key="1">
    <citation type="submission" date="2025-08" db="UniProtKB">
        <authorList>
            <consortium name="RefSeq"/>
        </authorList>
    </citation>
    <scope>IDENTIFICATION</scope>
    <source>
        <strain evidence="2">Airmid</strain>
    </source>
</reference>
<dbReference type="Proteomes" id="UP000515146">
    <property type="component" value="Unplaced"/>
</dbReference>
<evidence type="ECO:0000313" key="2">
    <source>
        <dbReference type="RefSeq" id="XP_027199119.1"/>
    </source>
</evidence>
<gene>
    <name evidence="2" type="primary">LOC113793305</name>
</gene>
<dbReference type="KEGG" id="dpte:113793305"/>
<evidence type="ECO:0000313" key="1">
    <source>
        <dbReference type="Proteomes" id="UP000515146"/>
    </source>
</evidence>
<dbReference type="OrthoDB" id="10413670at2759"/>
<protein>
    <submittedName>
        <fullName evidence="2">Uncharacterized protein</fullName>
    </submittedName>
</protein>
<accession>A0A6P6Y3Z5</accession>
<proteinExistence type="predicted"/>
<dbReference type="InParanoid" id="A0A6P6Y3Z5"/>
<dbReference type="RefSeq" id="XP_027199119.1">
    <property type="nucleotide sequence ID" value="XM_027343318.1"/>
</dbReference>
<sequence>MATIGENHLKWSESSMSKTYDLKSIQRKYSCSNHYHHHHRTTKPTIAIAIILKMTRILLVVFISMAWPLSSWAHSPPIPSSHTSSIPMTLSNAAFRQRLLFGSSNKQQQQFNPYNNDGLNYYRLSSQKNSNNQRIKNNRLDKLRHLLAKAEALSSSPSLPSLYSSPHGFNINPLKYFHYQHQQSPNKEPTCEELRFLWSIKQFVLLDELVNENYLRNKNKDTTPTINVNNDNNIPSETDIEDNTNVGVIDNGNDNEQEILRKMLANIPKEKQVYITKIEPSNSKELDDNGSEEVKLSTEMSPLTSENIDDKNSQNVNKNEAMEKTEAETVSPYGIVHNSPSSARRGFKSQLQPTAETIGFFGEFFEDFFPLPNRTNLVKSQRLNQQQLLDRYLNGYNLRNGKQGMKISSPSRLVTVGNEDSFSNGIGQKLSFKQNRLKQNAESKSMSSPSSSTSSSRIMLPGFWHEKPVKPSVNLIN</sequence>
<keyword evidence="1" id="KW-1185">Reference proteome</keyword>